<evidence type="ECO:0000256" key="5">
    <source>
        <dbReference type="ARBA" id="ARBA00022857"/>
    </source>
</evidence>
<dbReference type="Proteomes" id="UP000555103">
    <property type="component" value="Unassembled WGS sequence"/>
</dbReference>
<dbReference type="InterPro" id="IPR001796">
    <property type="entry name" value="DHFR_dom"/>
</dbReference>
<comment type="caution">
    <text evidence="10">The sequence shown here is derived from an EMBL/GenBank/DDBJ whole genome shotgun (WGS) entry which is preliminary data.</text>
</comment>
<comment type="pathway">
    <text evidence="1 8">Cofactor biosynthesis; tetrahydrofolate biosynthesis; 5,6,7,8-tetrahydrofolate from 7,8-dihydrofolate: step 1/1.</text>
</comment>
<comment type="catalytic activity">
    <reaction evidence="8">
        <text>(6S)-5,6,7,8-tetrahydrofolate + NADP(+) = 7,8-dihydrofolate + NADPH + H(+)</text>
        <dbReference type="Rhea" id="RHEA:15009"/>
        <dbReference type="ChEBI" id="CHEBI:15378"/>
        <dbReference type="ChEBI" id="CHEBI:57451"/>
        <dbReference type="ChEBI" id="CHEBI:57453"/>
        <dbReference type="ChEBI" id="CHEBI:57783"/>
        <dbReference type="ChEBI" id="CHEBI:58349"/>
        <dbReference type="EC" id="1.5.1.3"/>
    </reaction>
</comment>
<evidence type="ECO:0000256" key="8">
    <source>
        <dbReference type="PIRNR" id="PIRNR000194"/>
    </source>
</evidence>
<dbReference type="EMBL" id="JACIEP010000011">
    <property type="protein sequence ID" value="MBB4037192.1"/>
    <property type="molecule type" value="Genomic_DNA"/>
</dbReference>
<dbReference type="FunFam" id="3.40.430.10:FF:000001">
    <property type="entry name" value="Dihydrofolate reductase"/>
    <property type="match status" value="1"/>
</dbReference>
<dbReference type="CDD" id="cd00209">
    <property type="entry name" value="DHFR"/>
    <property type="match status" value="1"/>
</dbReference>
<dbReference type="GO" id="GO:0046654">
    <property type="term" value="P:tetrahydrofolate biosynthetic process"/>
    <property type="evidence" value="ECO:0007669"/>
    <property type="project" value="UniProtKB-UniPathway"/>
</dbReference>
<dbReference type="PRINTS" id="PR00070">
    <property type="entry name" value="DHFR"/>
</dbReference>
<dbReference type="RefSeq" id="WP_183308051.1">
    <property type="nucleotide sequence ID" value="NZ_JACIEP010000011.1"/>
</dbReference>
<dbReference type="UniPathway" id="UPA00077">
    <property type="reaction ID" value="UER00158"/>
</dbReference>
<evidence type="ECO:0000256" key="4">
    <source>
        <dbReference type="ARBA" id="ARBA00022563"/>
    </source>
</evidence>
<evidence type="ECO:0000256" key="1">
    <source>
        <dbReference type="ARBA" id="ARBA00004903"/>
    </source>
</evidence>
<dbReference type="PANTHER" id="PTHR48069">
    <property type="entry name" value="DIHYDROFOLATE REDUCTASE"/>
    <property type="match status" value="1"/>
</dbReference>
<organism evidence="10 11">
    <name type="scientific">Dysgonomonas hofstadii</name>
    <dbReference type="NCBI Taxonomy" id="637886"/>
    <lineage>
        <taxon>Bacteria</taxon>
        <taxon>Pseudomonadati</taxon>
        <taxon>Bacteroidota</taxon>
        <taxon>Bacteroidia</taxon>
        <taxon>Bacteroidales</taxon>
        <taxon>Dysgonomonadaceae</taxon>
        <taxon>Dysgonomonas</taxon>
    </lineage>
</organism>
<dbReference type="GO" id="GO:0046655">
    <property type="term" value="P:folic acid metabolic process"/>
    <property type="evidence" value="ECO:0007669"/>
    <property type="project" value="TreeGrafter"/>
</dbReference>
<dbReference type="GO" id="GO:0046452">
    <property type="term" value="P:dihydrofolate metabolic process"/>
    <property type="evidence" value="ECO:0007669"/>
    <property type="project" value="TreeGrafter"/>
</dbReference>
<dbReference type="PROSITE" id="PS51330">
    <property type="entry name" value="DHFR_2"/>
    <property type="match status" value="1"/>
</dbReference>
<comment type="function">
    <text evidence="7 8">Key enzyme in folate metabolism. Catalyzes an essential reaction for de novo glycine and purine synthesis, and for DNA precursor synthesis.</text>
</comment>
<dbReference type="Gene3D" id="3.40.430.10">
    <property type="entry name" value="Dihydrofolate Reductase, subunit A"/>
    <property type="match status" value="1"/>
</dbReference>
<dbReference type="InterPro" id="IPR024072">
    <property type="entry name" value="DHFR-like_dom_sf"/>
</dbReference>
<dbReference type="PANTHER" id="PTHR48069:SF3">
    <property type="entry name" value="DIHYDROFOLATE REDUCTASE"/>
    <property type="match status" value="1"/>
</dbReference>
<gene>
    <name evidence="10" type="ORF">GGR21_003107</name>
</gene>
<proteinExistence type="inferred from homology"/>
<dbReference type="Pfam" id="PF00186">
    <property type="entry name" value="DHFR_1"/>
    <property type="match status" value="1"/>
</dbReference>
<keyword evidence="5 8" id="KW-0521">NADP</keyword>
<name>A0A840CXP7_9BACT</name>
<keyword evidence="4 8" id="KW-0554">One-carbon metabolism</keyword>
<evidence type="ECO:0000313" key="10">
    <source>
        <dbReference type="EMBL" id="MBB4037192.1"/>
    </source>
</evidence>
<dbReference type="PIRSF" id="PIRSF000194">
    <property type="entry name" value="DHFR"/>
    <property type="match status" value="1"/>
</dbReference>
<dbReference type="InterPro" id="IPR012259">
    <property type="entry name" value="DHFR"/>
</dbReference>
<dbReference type="EC" id="1.5.1.3" evidence="3 8"/>
<reference evidence="10 11" key="1">
    <citation type="submission" date="2020-08" db="EMBL/GenBank/DDBJ databases">
        <title>Genomic Encyclopedia of Type Strains, Phase IV (KMG-IV): sequencing the most valuable type-strain genomes for metagenomic binning, comparative biology and taxonomic classification.</title>
        <authorList>
            <person name="Goeker M."/>
        </authorList>
    </citation>
    <scope>NUCLEOTIDE SEQUENCE [LARGE SCALE GENOMIC DNA]</scope>
    <source>
        <strain evidence="10 11">DSM 104969</strain>
    </source>
</reference>
<dbReference type="GO" id="GO:0070401">
    <property type="term" value="F:NADP+ binding"/>
    <property type="evidence" value="ECO:0007669"/>
    <property type="project" value="UniProtKB-ARBA"/>
</dbReference>
<keyword evidence="6 8" id="KW-0560">Oxidoreductase</keyword>
<evidence type="ECO:0000256" key="7">
    <source>
        <dbReference type="ARBA" id="ARBA00025067"/>
    </source>
</evidence>
<sequence>MTNNTTISVIVATDESNAIGINGNLLVHLPNDLKYFKSVTQGHPVIMGRKTFESLPKGALPNRRNIVITGNRDLHFENCEMVSSIEEAIKLCKNEPEIFFIGGGTIYKEAINFADKLYLTRIHHKFEGADTFFPAVDSTTWRKVNREDHPSDEKHKYAYSFIVFEKIKC</sequence>
<dbReference type="GO" id="GO:0006730">
    <property type="term" value="P:one-carbon metabolic process"/>
    <property type="evidence" value="ECO:0007669"/>
    <property type="project" value="UniProtKB-KW"/>
</dbReference>
<accession>A0A840CXP7</accession>
<dbReference type="GO" id="GO:0004146">
    <property type="term" value="F:dihydrofolate reductase activity"/>
    <property type="evidence" value="ECO:0007669"/>
    <property type="project" value="UniProtKB-EC"/>
</dbReference>
<comment type="similarity">
    <text evidence="2 8">Belongs to the dihydrofolate reductase family.</text>
</comment>
<dbReference type="AlphaFoldDB" id="A0A840CXP7"/>
<dbReference type="GO" id="GO:0005829">
    <property type="term" value="C:cytosol"/>
    <property type="evidence" value="ECO:0007669"/>
    <property type="project" value="TreeGrafter"/>
</dbReference>
<evidence type="ECO:0000256" key="3">
    <source>
        <dbReference type="ARBA" id="ARBA00012856"/>
    </source>
</evidence>
<feature type="domain" description="DHFR" evidence="9">
    <location>
        <begin position="6"/>
        <end position="166"/>
    </location>
</feature>
<evidence type="ECO:0000256" key="2">
    <source>
        <dbReference type="ARBA" id="ARBA00009539"/>
    </source>
</evidence>
<protein>
    <recommendedName>
        <fullName evidence="3 8">Dihydrofolate reductase</fullName>
        <ecNumber evidence="3 8">1.5.1.3</ecNumber>
    </recommendedName>
</protein>
<evidence type="ECO:0000313" key="11">
    <source>
        <dbReference type="Proteomes" id="UP000555103"/>
    </source>
</evidence>
<evidence type="ECO:0000256" key="6">
    <source>
        <dbReference type="ARBA" id="ARBA00023002"/>
    </source>
</evidence>
<evidence type="ECO:0000259" key="9">
    <source>
        <dbReference type="PROSITE" id="PS51330"/>
    </source>
</evidence>
<dbReference type="SUPFAM" id="SSF53597">
    <property type="entry name" value="Dihydrofolate reductase-like"/>
    <property type="match status" value="1"/>
</dbReference>
<keyword evidence="11" id="KW-1185">Reference proteome</keyword>